<dbReference type="FunFam" id="3.30.565.10:FF:000023">
    <property type="entry name" value="PAS domain-containing sensor histidine kinase"/>
    <property type="match status" value="1"/>
</dbReference>
<evidence type="ECO:0000256" key="4">
    <source>
        <dbReference type="ARBA" id="ARBA00022475"/>
    </source>
</evidence>
<dbReference type="SMART" id="SM00387">
    <property type="entry name" value="HATPase_c"/>
    <property type="match status" value="1"/>
</dbReference>
<feature type="domain" description="PAC" evidence="14">
    <location>
        <begin position="342"/>
        <end position="394"/>
    </location>
</feature>
<organism evidence="15 16">
    <name type="scientific">Micavibrio aeruginosavorus</name>
    <dbReference type="NCBI Taxonomy" id="349221"/>
    <lineage>
        <taxon>Bacteria</taxon>
        <taxon>Pseudomonadati</taxon>
        <taxon>Bdellovibrionota</taxon>
        <taxon>Bdellovibrionia</taxon>
        <taxon>Bdellovibrionales</taxon>
        <taxon>Pseudobdellovibrionaceae</taxon>
        <taxon>Micavibrio</taxon>
    </lineage>
</organism>
<dbReference type="SMART" id="SM00388">
    <property type="entry name" value="HisKA"/>
    <property type="match status" value="1"/>
</dbReference>
<evidence type="ECO:0000256" key="1">
    <source>
        <dbReference type="ARBA" id="ARBA00000085"/>
    </source>
</evidence>
<dbReference type="GO" id="GO:0000155">
    <property type="term" value="F:phosphorelay sensor kinase activity"/>
    <property type="evidence" value="ECO:0007669"/>
    <property type="project" value="InterPro"/>
</dbReference>
<keyword evidence="11" id="KW-0472">Membrane</keyword>
<keyword evidence="9" id="KW-0067">ATP-binding</keyword>
<name>A0A2W5A2N1_9BACT</name>
<dbReference type="InterPro" id="IPR013655">
    <property type="entry name" value="PAS_fold_3"/>
</dbReference>
<dbReference type="GO" id="GO:0005524">
    <property type="term" value="F:ATP binding"/>
    <property type="evidence" value="ECO:0007669"/>
    <property type="project" value="UniProtKB-KW"/>
</dbReference>
<keyword evidence="7" id="KW-0547">Nucleotide-binding</keyword>
<keyword evidence="8 15" id="KW-0418">Kinase</keyword>
<dbReference type="Pfam" id="PF00512">
    <property type="entry name" value="HisKA"/>
    <property type="match status" value="1"/>
</dbReference>
<dbReference type="SUPFAM" id="SSF55874">
    <property type="entry name" value="ATPase domain of HSP90 chaperone/DNA topoisomerase II/histidine kinase"/>
    <property type="match status" value="1"/>
</dbReference>
<comment type="caution">
    <text evidence="15">The sequence shown here is derived from an EMBL/GenBank/DDBJ whole genome shotgun (WGS) entry which is preliminary data.</text>
</comment>
<dbReference type="PROSITE" id="PS50113">
    <property type="entry name" value="PAC"/>
    <property type="match status" value="1"/>
</dbReference>
<dbReference type="EC" id="2.7.13.3" evidence="3"/>
<dbReference type="Proteomes" id="UP000249557">
    <property type="component" value="Unassembled WGS sequence"/>
</dbReference>
<evidence type="ECO:0000313" key="15">
    <source>
        <dbReference type="EMBL" id="PZO87562.1"/>
    </source>
</evidence>
<dbReference type="NCBIfam" id="TIGR00229">
    <property type="entry name" value="sensory_box"/>
    <property type="match status" value="2"/>
</dbReference>
<dbReference type="InterPro" id="IPR035965">
    <property type="entry name" value="PAS-like_dom_sf"/>
</dbReference>
<protein>
    <recommendedName>
        <fullName evidence="3">histidine kinase</fullName>
        <ecNumber evidence="3">2.7.13.3</ecNumber>
    </recommendedName>
</protein>
<evidence type="ECO:0000256" key="2">
    <source>
        <dbReference type="ARBA" id="ARBA00004236"/>
    </source>
</evidence>
<dbReference type="Pfam" id="PF08447">
    <property type="entry name" value="PAS_3"/>
    <property type="match status" value="2"/>
</dbReference>
<dbReference type="FunFam" id="1.10.287.130:FF:000038">
    <property type="entry name" value="Sensory transduction histidine kinase"/>
    <property type="match status" value="1"/>
</dbReference>
<accession>A0A2W5A2N1</accession>
<evidence type="ECO:0000256" key="10">
    <source>
        <dbReference type="ARBA" id="ARBA00023012"/>
    </source>
</evidence>
<evidence type="ECO:0000256" key="7">
    <source>
        <dbReference type="ARBA" id="ARBA00022741"/>
    </source>
</evidence>
<comment type="subcellular location">
    <subcellularLocation>
        <location evidence="2">Cell membrane</location>
    </subcellularLocation>
</comment>
<dbReference type="PROSITE" id="PS50109">
    <property type="entry name" value="HIS_KIN"/>
    <property type="match status" value="1"/>
</dbReference>
<dbReference type="EMBL" id="QFNK01000052">
    <property type="protein sequence ID" value="PZO87562.1"/>
    <property type="molecule type" value="Genomic_DNA"/>
</dbReference>
<dbReference type="InterPro" id="IPR036097">
    <property type="entry name" value="HisK_dim/P_sf"/>
</dbReference>
<comment type="catalytic activity">
    <reaction evidence="1">
        <text>ATP + protein L-histidine = ADP + protein N-phospho-L-histidine.</text>
        <dbReference type="EC" id="2.7.13.3"/>
    </reaction>
</comment>
<dbReference type="PROSITE" id="PS50112">
    <property type="entry name" value="PAS"/>
    <property type="match status" value="1"/>
</dbReference>
<evidence type="ECO:0000256" key="11">
    <source>
        <dbReference type="ARBA" id="ARBA00023136"/>
    </source>
</evidence>
<evidence type="ECO:0000256" key="5">
    <source>
        <dbReference type="ARBA" id="ARBA00022553"/>
    </source>
</evidence>
<evidence type="ECO:0000259" key="14">
    <source>
        <dbReference type="PROSITE" id="PS50113"/>
    </source>
</evidence>
<dbReference type="SUPFAM" id="SSF55785">
    <property type="entry name" value="PYP-like sensor domain (PAS domain)"/>
    <property type="match status" value="2"/>
</dbReference>
<sequence length="639" mass="71222">MSPSRPLKIQTAERVGSESFLDDATPRLVLSMNGEVIYANPACEIVAGIQPLKGRSLLHIASFAEPEEAFRATNAFSAQQSALFSGLRSGVHEINFARTGESIQLQFDLVRSGDGADYVIASASANDEEFSRTVENIINRPAMPEDNAAHFVEMTSDLLVVSGNNGTFETLNPQFTDRLGYTLDDLEGKGFLDLVHPDDRAAVRTAMIGLLHNESDVQTIEMECRLISNVAQILWMEWKHKKADGRIFSAGRDVTPIKKQEQALHRREQQLLEAEAIGHMGHWHWTIGSQSLRFSDEIYRIFGVTREDFAPTFDSVNAMLHRRDVGRMMQVFQRAIIEQNDHEIDFRVMRTDGAACHVRCQGRCEFDADGDVIGLYGIMQDITQSVLHERALMEAKDAAERAYSAKSQFLANMSHELRTPLNAIIGFSEMIQQQLLGPIGNDRYLDYIKGIRESGEHLLDLITDILDMSKIEAGKYELDLTNQNIAKIIRLAVHMMESRAADSKIKIATKIQDESLSMMVDRRAVMQITLNLLSNAVKFSHPNSTIEIECETRGDYAAIRVRDKGIGIPANKLATITNPFEQAANQYTRSHEGSGLGLAITKELAELHGGSIHIESTIDVGTTVTIRLPLDAAKTRRDI</sequence>
<evidence type="ECO:0000259" key="12">
    <source>
        <dbReference type="PROSITE" id="PS50109"/>
    </source>
</evidence>
<feature type="domain" description="Histidine kinase" evidence="12">
    <location>
        <begin position="412"/>
        <end position="632"/>
    </location>
</feature>
<dbReference type="CDD" id="cd00082">
    <property type="entry name" value="HisKA"/>
    <property type="match status" value="1"/>
</dbReference>
<dbReference type="SMART" id="SM00091">
    <property type="entry name" value="PAS"/>
    <property type="match status" value="3"/>
</dbReference>
<feature type="domain" description="PAS" evidence="13">
    <location>
        <begin position="144"/>
        <end position="214"/>
    </location>
</feature>
<dbReference type="InterPro" id="IPR003594">
    <property type="entry name" value="HATPase_dom"/>
</dbReference>
<dbReference type="Gene3D" id="3.30.565.10">
    <property type="entry name" value="Histidine kinase-like ATPase, C-terminal domain"/>
    <property type="match status" value="1"/>
</dbReference>
<evidence type="ECO:0000259" key="13">
    <source>
        <dbReference type="PROSITE" id="PS50112"/>
    </source>
</evidence>
<dbReference type="Pfam" id="PF02518">
    <property type="entry name" value="HATPase_c"/>
    <property type="match status" value="1"/>
</dbReference>
<dbReference type="Gene3D" id="1.10.287.130">
    <property type="match status" value="1"/>
</dbReference>
<dbReference type="AlphaFoldDB" id="A0A2W5A2N1"/>
<keyword evidence="4" id="KW-1003">Cell membrane</keyword>
<dbReference type="Gene3D" id="3.30.450.20">
    <property type="entry name" value="PAS domain"/>
    <property type="match status" value="2"/>
</dbReference>
<evidence type="ECO:0000313" key="16">
    <source>
        <dbReference type="Proteomes" id="UP000249557"/>
    </source>
</evidence>
<dbReference type="CDD" id="cd16922">
    <property type="entry name" value="HATPase_EvgS-ArcB-TorS-like"/>
    <property type="match status" value="1"/>
</dbReference>
<keyword evidence="6" id="KW-0808">Transferase</keyword>
<dbReference type="InterPro" id="IPR036890">
    <property type="entry name" value="HATPase_C_sf"/>
</dbReference>
<dbReference type="InterPro" id="IPR003661">
    <property type="entry name" value="HisK_dim/P_dom"/>
</dbReference>
<dbReference type="InterPro" id="IPR000700">
    <property type="entry name" value="PAS-assoc_C"/>
</dbReference>
<evidence type="ECO:0000256" key="3">
    <source>
        <dbReference type="ARBA" id="ARBA00012438"/>
    </source>
</evidence>
<proteinExistence type="predicted"/>
<dbReference type="PRINTS" id="PR00344">
    <property type="entry name" value="BCTRLSENSOR"/>
</dbReference>
<evidence type="ECO:0000256" key="8">
    <source>
        <dbReference type="ARBA" id="ARBA00022777"/>
    </source>
</evidence>
<keyword evidence="5" id="KW-0597">Phosphoprotein</keyword>
<dbReference type="CDD" id="cd00130">
    <property type="entry name" value="PAS"/>
    <property type="match status" value="1"/>
</dbReference>
<evidence type="ECO:0000256" key="9">
    <source>
        <dbReference type="ARBA" id="ARBA00022840"/>
    </source>
</evidence>
<keyword evidence="10" id="KW-0902">Two-component regulatory system</keyword>
<dbReference type="GO" id="GO:0005886">
    <property type="term" value="C:plasma membrane"/>
    <property type="evidence" value="ECO:0007669"/>
    <property type="project" value="UniProtKB-SubCell"/>
</dbReference>
<reference evidence="15 16" key="1">
    <citation type="submission" date="2017-08" db="EMBL/GenBank/DDBJ databases">
        <title>Infants hospitalized years apart are colonized by the same room-sourced microbial strains.</title>
        <authorList>
            <person name="Brooks B."/>
            <person name="Olm M.R."/>
            <person name="Firek B.A."/>
            <person name="Baker R."/>
            <person name="Thomas B.C."/>
            <person name="Morowitz M.J."/>
            <person name="Banfield J.F."/>
        </authorList>
    </citation>
    <scope>NUCLEOTIDE SEQUENCE [LARGE SCALE GENOMIC DNA]</scope>
    <source>
        <strain evidence="15">S2_018_000_R2_104</strain>
    </source>
</reference>
<dbReference type="InterPro" id="IPR004358">
    <property type="entry name" value="Sig_transdc_His_kin-like_C"/>
</dbReference>
<gene>
    <name evidence="15" type="ORF">DI626_03700</name>
</gene>
<dbReference type="InterPro" id="IPR005467">
    <property type="entry name" value="His_kinase_dom"/>
</dbReference>
<dbReference type="Gene3D" id="2.10.70.100">
    <property type="match status" value="1"/>
</dbReference>
<dbReference type="SUPFAM" id="SSF47384">
    <property type="entry name" value="Homodimeric domain of signal transducing histidine kinase"/>
    <property type="match status" value="1"/>
</dbReference>
<dbReference type="PANTHER" id="PTHR43047">
    <property type="entry name" value="TWO-COMPONENT HISTIDINE PROTEIN KINASE"/>
    <property type="match status" value="1"/>
</dbReference>
<evidence type="ECO:0000256" key="6">
    <source>
        <dbReference type="ARBA" id="ARBA00022679"/>
    </source>
</evidence>
<dbReference type="InterPro" id="IPR000014">
    <property type="entry name" value="PAS"/>
</dbReference>